<evidence type="ECO:0000256" key="1">
    <source>
        <dbReference type="ARBA" id="ARBA00022448"/>
    </source>
</evidence>
<dbReference type="PANTHER" id="PTHR37823">
    <property type="entry name" value="CYTOCHROME C-553-LIKE"/>
    <property type="match status" value="1"/>
</dbReference>
<keyword evidence="4" id="KW-0249">Electron transport</keyword>
<comment type="caution">
    <text evidence="9">The sequence shown here is derived from an EMBL/GenBank/DDBJ whole genome shotgun (WGS) entry which is preliminary data.</text>
</comment>
<dbReference type="InterPro" id="IPR009056">
    <property type="entry name" value="Cyt_c-like_dom"/>
</dbReference>
<dbReference type="Pfam" id="PF13442">
    <property type="entry name" value="Cytochrome_CBB3"/>
    <property type="match status" value="1"/>
</dbReference>
<name>A0ABW1V858_9BACL</name>
<keyword evidence="1" id="KW-0813">Transport</keyword>
<feature type="chain" id="PRO_5045928650" evidence="7">
    <location>
        <begin position="16"/>
        <end position="110"/>
    </location>
</feature>
<keyword evidence="10" id="KW-1185">Reference proteome</keyword>
<reference evidence="10" key="1">
    <citation type="journal article" date="2019" name="Int. J. Syst. Evol. Microbiol.">
        <title>The Global Catalogue of Microorganisms (GCM) 10K type strain sequencing project: providing services to taxonomists for standard genome sequencing and annotation.</title>
        <authorList>
            <consortium name="The Broad Institute Genomics Platform"/>
            <consortium name="The Broad Institute Genome Sequencing Center for Infectious Disease"/>
            <person name="Wu L."/>
            <person name="Ma J."/>
        </authorList>
    </citation>
    <scope>NUCLEOTIDE SEQUENCE [LARGE SCALE GENOMIC DNA]</scope>
    <source>
        <strain evidence="10">PCU 280</strain>
    </source>
</reference>
<dbReference type="SUPFAM" id="SSF46626">
    <property type="entry name" value="Cytochrome c"/>
    <property type="match status" value="1"/>
</dbReference>
<feature type="signal peptide" evidence="7">
    <location>
        <begin position="1"/>
        <end position="15"/>
    </location>
</feature>
<keyword evidence="3 6" id="KW-0479">Metal-binding</keyword>
<dbReference type="Proteomes" id="UP001596233">
    <property type="component" value="Unassembled WGS sequence"/>
</dbReference>
<dbReference type="EMBL" id="JBHSTE010000007">
    <property type="protein sequence ID" value="MFC6334830.1"/>
    <property type="molecule type" value="Genomic_DNA"/>
</dbReference>
<gene>
    <name evidence="9" type="ORF">ACFP56_19550</name>
</gene>
<protein>
    <submittedName>
        <fullName evidence="9">C-type cytochrome</fullName>
    </submittedName>
</protein>
<evidence type="ECO:0000256" key="4">
    <source>
        <dbReference type="ARBA" id="ARBA00022982"/>
    </source>
</evidence>
<evidence type="ECO:0000259" key="8">
    <source>
        <dbReference type="PROSITE" id="PS51007"/>
    </source>
</evidence>
<dbReference type="InterPro" id="IPR051811">
    <property type="entry name" value="Cytochrome_c550/c551-like"/>
</dbReference>
<evidence type="ECO:0000256" key="6">
    <source>
        <dbReference type="PROSITE-ProRule" id="PRU00433"/>
    </source>
</evidence>
<keyword evidence="7" id="KW-0732">Signal</keyword>
<evidence type="ECO:0000256" key="2">
    <source>
        <dbReference type="ARBA" id="ARBA00022617"/>
    </source>
</evidence>
<accession>A0ABW1V858</accession>
<keyword evidence="2 6" id="KW-0349">Heme</keyword>
<evidence type="ECO:0000313" key="9">
    <source>
        <dbReference type="EMBL" id="MFC6334830.1"/>
    </source>
</evidence>
<sequence length="110" mass="11970">MKLAFFITAAVILLAACGQSSGTSNDGRLTLEQAPTDVAAIYKSNCIRCHAIDLSGKMGDVTNLQYVHERLSEEEIIERITNGGKTMPAFKERLSEQEIAALAAWLANQQ</sequence>
<proteinExistence type="predicted"/>
<dbReference type="RefSeq" id="WP_379237794.1">
    <property type="nucleotide sequence ID" value="NZ_JBHSTE010000007.1"/>
</dbReference>
<dbReference type="PROSITE" id="PS51257">
    <property type="entry name" value="PROKAR_LIPOPROTEIN"/>
    <property type="match status" value="1"/>
</dbReference>
<keyword evidence="5 6" id="KW-0408">Iron</keyword>
<dbReference type="InterPro" id="IPR036909">
    <property type="entry name" value="Cyt_c-like_dom_sf"/>
</dbReference>
<dbReference type="Gene3D" id="1.10.760.10">
    <property type="entry name" value="Cytochrome c-like domain"/>
    <property type="match status" value="1"/>
</dbReference>
<evidence type="ECO:0000256" key="3">
    <source>
        <dbReference type="ARBA" id="ARBA00022723"/>
    </source>
</evidence>
<evidence type="ECO:0000256" key="7">
    <source>
        <dbReference type="SAM" id="SignalP"/>
    </source>
</evidence>
<feature type="domain" description="Cytochrome c" evidence="8">
    <location>
        <begin position="22"/>
        <end position="110"/>
    </location>
</feature>
<dbReference type="PRINTS" id="PR00605">
    <property type="entry name" value="CYTCHROMECIC"/>
</dbReference>
<evidence type="ECO:0000256" key="5">
    <source>
        <dbReference type="ARBA" id="ARBA00023004"/>
    </source>
</evidence>
<dbReference type="PROSITE" id="PS51007">
    <property type="entry name" value="CYTC"/>
    <property type="match status" value="1"/>
</dbReference>
<organism evidence="9 10">
    <name type="scientific">Paenibacillus septentrionalis</name>
    <dbReference type="NCBI Taxonomy" id="429342"/>
    <lineage>
        <taxon>Bacteria</taxon>
        <taxon>Bacillati</taxon>
        <taxon>Bacillota</taxon>
        <taxon>Bacilli</taxon>
        <taxon>Bacillales</taxon>
        <taxon>Paenibacillaceae</taxon>
        <taxon>Paenibacillus</taxon>
    </lineage>
</organism>
<evidence type="ECO:0000313" key="10">
    <source>
        <dbReference type="Proteomes" id="UP001596233"/>
    </source>
</evidence>
<dbReference type="InterPro" id="IPR008168">
    <property type="entry name" value="Cyt_C_IC"/>
</dbReference>